<evidence type="ECO:0000313" key="3">
    <source>
        <dbReference type="Proteomes" id="UP000186851"/>
    </source>
</evidence>
<keyword evidence="1" id="KW-1133">Transmembrane helix</keyword>
<reference evidence="2" key="1">
    <citation type="journal article" date="2017" name="Nature">
        <title>Asgard archaea illuminate the origin of eukaryotic cellular complexity.</title>
        <authorList>
            <person name="Zaremba-Niedzwiedzka K."/>
            <person name="Caceres E.F."/>
            <person name="Saw J.H."/>
            <person name="Backstrom D."/>
            <person name="Juzokaite L."/>
            <person name="Vancaester E."/>
            <person name="Seitz K.W."/>
            <person name="Anantharaman K."/>
            <person name="Starnawski P."/>
            <person name="Kjeldsen K.U."/>
            <person name="Scott M.B."/>
            <person name="Nunoura T."/>
            <person name="Banfield J.F."/>
            <person name="Schramm A."/>
            <person name="Baker B.J."/>
            <person name="Spang A."/>
            <person name="Ettema T.J.G."/>
        </authorList>
    </citation>
    <scope>NUCLEOTIDE SEQUENCE</scope>
    <source>
        <strain evidence="2">LCB_4</strain>
    </source>
</reference>
<keyword evidence="1" id="KW-0812">Transmembrane</keyword>
<sequence>MEKNKIVSNPAFKIVLTALNMGLYAVVGLLTYFGITVGGIKFWPAVIVPATFSVLFGPFIGGVGAAGGIFIADLLTHGDALLSLSVGCTSNFTAFFILGWLTYNKYTVKRYLLSATGSLLIGSGIIGLGLFLWTQLFTLPGQPFAPWTWVAALTYFGWTFLSEIPFLLIIVPPIIKAVKHALPGVFTSES</sequence>
<evidence type="ECO:0000256" key="1">
    <source>
        <dbReference type="SAM" id="Phobius"/>
    </source>
</evidence>
<dbReference type="EMBL" id="CP091871">
    <property type="protein sequence ID" value="WEU40600.1"/>
    <property type="molecule type" value="Genomic_DNA"/>
</dbReference>
<keyword evidence="1" id="KW-0472">Membrane</keyword>
<organism evidence="2 3">
    <name type="scientific">Odinarchaeota yellowstonii (strain LCB_4)</name>
    <dbReference type="NCBI Taxonomy" id="1841599"/>
    <lineage>
        <taxon>Archaea</taxon>
        <taxon>Promethearchaeati</taxon>
        <taxon>Candidatus Odinarchaeota</taxon>
        <taxon>Candidatus Odinarchaeia</taxon>
        <taxon>Candidatus Odinarchaeales</taxon>
        <taxon>Candidatus Odinarchaeaceae</taxon>
        <taxon>Candidatus Odinarchaeum</taxon>
    </lineage>
</organism>
<feature type="transmembrane region" description="Helical" evidence="1">
    <location>
        <begin position="113"/>
        <end position="134"/>
    </location>
</feature>
<evidence type="ECO:0000313" key="2">
    <source>
        <dbReference type="EMBL" id="WEU40600.1"/>
    </source>
</evidence>
<name>A0AAF0IBP1_ODILC</name>
<feature type="transmembrane region" description="Helical" evidence="1">
    <location>
        <begin position="42"/>
        <end position="75"/>
    </location>
</feature>
<dbReference type="Proteomes" id="UP000186851">
    <property type="component" value="Chromosome"/>
</dbReference>
<dbReference type="KEGG" id="oyw:OdinLCB4_001315"/>
<protein>
    <submittedName>
        <fullName evidence="2">Uncharacterized protein</fullName>
    </submittedName>
</protein>
<dbReference type="Gene3D" id="1.10.1760.20">
    <property type="match status" value="1"/>
</dbReference>
<accession>A0AAF0IBP1</accession>
<gene>
    <name evidence="2" type="ORF">OdinLCB4_001315</name>
</gene>
<dbReference type="AlphaFoldDB" id="A0AAF0IBP1"/>
<reference evidence="2" key="2">
    <citation type="journal article" date="2022" name="Nat. Microbiol.">
        <title>A closed Candidatus Odinarchaeum chromosome exposes Asgard archaeal viruses.</title>
        <authorList>
            <person name="Tamarit D."/>
            <person name="Caceres E.F."/>
            <person name="Krupovic M."/>
            <person name="Nijland R."/>
            <person name="Eme L."/>
            <person name="Robinson N.P."/>
            <person name="Ettema T.J.G."/>
        </authorList>
    </citation>
    <scope>NUCLEOTIDE SEQUENCE</scope>
    <source>
        <strain evidence="2">LCB_4</strain>
    </source>
</reference>
<feature type="transmembrane region" description="Helical" evidence="1">
    <location>
        <begin position="146"/>
        <end position="171"/>
    </location>
</feature>
<feature type="transmembrane region" description="Helical" evidence="1">
    <location>
        <begin position="12"/>
        <end position="35"/>
    </location>
</feature>
<proteinExistence type="predicted"/>
<feature type="transmembrane region" description="Helical" evidence="1">
    <location>
        <begin position="81"/>
        <end position="101"/>
    </location>
</feature>